<dbReference type="InterPro" id="IPR003697">
    <property type="entry name" value="Maf-like"/>
</dbReference>
<organism evidence="3 4">
    <name type="scientific">Planoprotostelium fungivorum</name>
    <dbReference type="NCBI Taxonomy" id="1890364"/>
    <lineage>
        <taxon>Eukaryota</taxon>
        <taxon>Amoebozoa</taxon>
        <taxon>Evosea</taxon>
        <taxon>Variosea</taxon>
        <taxon>Cavosteliida</taxon>
        <taxon>Cavosteliaceae</taxon>
        <taxon>Planoprotostelium</taxon>
    </lineage>
</organism>
<evidence type="ECO:0000313" key="4">
    <source>
        <dbReference type="Proteomes" id="UP000241769"/>
    </source>
</evidence>
<proteinExistence type="inferred from homology"/>
<evidence type="ECO:0000256" key="1">
    <source>
        <dbReference type="ARBA" id="ARBA00001968"/>
    </source>
</evidence>
<reference evidence="3 4" key="1">
    <citation type="journal article" date="2018" name="Genome Biol. Evol.">
        <title>Multiple Roots of Fruiting Body Formation in Amoebozoa.</title>
        <authorList>
            <person name="Hillmann F."/>
            <person name="Forbes G."/>
            <person name="Novohradska S."/>
            <person name="Ferling I."/>
            <person name="Riege K."/>
            <person name="Groth M."/>
            <person name="Westermann M."/>
            <person name="Marz M."/>
            <person name="Spaller T."/>
            <person name="Winckler T."/>
            <person name="Schaap P."/>
            <person name="Glockner G."/>
        </authorList>
    </citation>
    <scope>NUCLEOTIDE SEQUENCE [LARGE SCALE GENOMIC DNA]</scope>
    <source>
        <strain evidence="3 4">Jena</strain>
    </source>
</reference>
<dbReference type="Pfam" id="PF02545">
    <property type="entry name" value="Maf"/>
    <property type="match status" value="1"/>
</dbReference>
<dbReference type="STRING" id="1890364.A0A2P6N9E1"/>
<evidence type="ECO:0000256" key="2">
    <source>
        <dbReference type="ARBA" id="ARBA00022801"/>
    </source>
</evidence>
<dbReference type="GO" id="GO:0047429">
    <property type="term" value="F:nucleoside triphosphate diphosphatase activity"/>
    <property type="evidence" value="ECO:0007669"/>
    <property type="project" value="InterPro"/>
</dbReference>
<dbReference type="OrthoDB" id="10267058at2759"/>
<dbReference type="SUPFAM" id="SSF52972">
    <property type="entry name" value="ITPase-like"/>
    <property type="match status" value="1"/>
</dbReference>
<dbReference type="InterPro" id="IPR029001">
    <property type="entry name" value="ITPase-like_fam"/>
</dbReference>
<sequence length="228" mass="25999">MLRNIIPKINAKRIVLGSSNKHQPHQEEISSSRVWCVDSHQKILTKANSKDHMNIPFQQQDTKQKRSTLGCIRPNLIVCADTIVVFKDKILEKPQSKEHAFEMLNTLSGNSHTVYTGVTLLVPFEGFSFTRVEFSFISETEREPFVYTFYEETIVTFAKLEEEMMRAYVDTGIPMDKAGSYGIQDEGGSFVSGIQGCYFNVRLSFILIFIMDHSSLTLLHTEMKLSSQ</sequence>
<dbReference type="Gene3D" id="3.90.950.10">
    <property type="match status" value="1"/>
</dbReference>
<dbReference type="Proteomes" id="UP000241769">
    <property type="component" value="Unassembled WGS sequence"/>
</dbReference>
<comment type="cofactor">
    <cofactor evidence="1">
        <name>a divalent metal cation</name>
        <dbReference type="ChEBI" id="CHEBI:60240"/>
    </cofactor>
</comment>
<accession>A0A2P6N9E1</accession>
<gene>
    <name evidence="3" type="ORF">PROFUN_12335</name>
</gene>
<dbReference type="AlphaFoldDB" id="A0A2P6N9E1"/>
<name>A0A2P6N9E1_9EUKA</name>
<dbReference type="HAMAP" id="MF_00528">
    <property type="entry name" value="Maf"/>
    <property type="match status" value="1"/>
</dbReference>
<dbReference type="EMBL" id="MDYQ01000144">
    <property type="protein sequence ID" value="PRP80573.1"/>
    <property type="molecule type" value="Genomic_DNA"/>
</dbReference>
<keyword evidence="4" id="KW-1185">Reference proteome</keyword>
<dbReference type="PANTHER" id="PTHR43213:SF5">
    <property type="entry name" value="BIFUNCTIONAL DTTP_UTP PYROPHOSPHATASE_METHYLTRANSFERASE PROTEIN-RELATED"/>
    <property type="match status" value="1"/>
</dbReference>
<comment type="caution">
    <text evidence="3">The sequence shown here is derived from an EMBL/GenBank/DDBJ whole genome shotgun (WGS) entry which is preliminary data.</text>
</comment>
<keyword evidence="2" id="KW-0378">Hydrolase</keyword>
<dbReference type="PANTHER" id="PTHR43213">
    <property type="entry name" value="BIFUNCTIONAL DTTP/UTP PYROPHOSPHATASE/METHYLTRANSFERASE PROTEIN-RELATED"/>
    <property type="match status" value="1"/>
</dbReference>
<dbReference type="InParanoid" id="A0A2P6N9E1"/>
<protein>
    <submittedName>
        <fullName evidence="3">Uncharacterized protein</fullName>
    </submittedName>
</protein>
<evidence type="ECO:0000313" key="3">
    <source>
        <dbReference type="EMBL" id="PRP80573.1"/>
    </source>
</evidence>